<name>A0A1I8ALD0_9BILA</name>
<accession>A0A1I8ALD0</accession>
<dbReference type="Proteomes" id="UP000095287">
    <property type="component" value="Unplaced"/>
</dbReference>
<sequence length="254" mass="28063">PVLDHIKEVLLGERVERQPQTEAVRQGNLVLDGLAGVQLAVDHLPVLVVALLFRHQVPTVGGGIQQNVVRRLLEGAVQHALEHAVVALPSLERQVIAEQHETLWQFVQLFHHPRQVRQVVTLDLDQAQPLWGVLCQQGTHQRRLAGAARAPQQRVVGRHAIDELAGIAAQLFTLPVDTDQVDAPIPIRRAPGKHSSESPRYVLDTDSWESLNVRQYLPATGGDRLCLRSARKVELARDTWISSSPIACLTSKPG</sequence>
<dbReference type="AlphaFoldDB" id="A0A1I8ALD0"/>
<organism evidence="1 2">
    <name type="scientific">Steinernema glaseri</name>
    <dbReference type="NCBI Taxonomy" id="37863"/>
    <lineage>
        <taxon>Eukaryota</taxon>
        <taxon>Metazoa</taxon>
        <taxon>Ecdysozoa</taxon>
        <taxon>Nematoda</taxon>
        <taxon>Chromadorea</taxon>
        <taxon>Rhabditida</taxon>
        <taxon>Tylenchina</taxon>
        <taxon>Panagrolaimomorpha</taxon>
        <taxon>Strongyloidoidea</taxon>
        <taxon>Steinernematidae</taxon>
        <taxon>Steinernema</taxon>
    </lineage>
</organism>
<evidence type="ECO:0000313" key="1">
    <source>
        <dbReference type="Proteomes" id="UP000095287"/>
    </source>
</evidence>
<dbReference type="WBParaSite" id="L893_g6648.t1">
    <property type="protein sequence ID" value="L893_g6648.t1"/>
    <property type="gene ID" value="L893_g6648"/>
</dbReference>
<evidence type="ECO:0000313" key="2">
    <source>
        <dbReference type="WBParaSite" id="L893_g6648.t1"/>
    </source>
</evidence>
<keyword evidence="1" id="KW-1185">Reference proteome</keyword>
<reference evidence="2" key="1">
    <citation type="submission" date="2016-11" db="UniProtKB">
        <authorList>
            <consortium name="WormBaseParasite"/>
        </authorList>
    </citation>
    <scope>IDENTIFICATION</scope>
</reference>
<protein>
    <submittedName>
        <fullName evidence="2">Secreted protein</fullName>
    </submittedName>
</protein>
<proteinExistence type="predicted"/>